<feature type="compositionally biased region" description="Basic and acidic residues" evidence="1">
    <location>
        <begin position="197"/>
        <end position="213"/>
    </location>
</feature>
<feature type="compositionally biased region" description="Basic residues" evidence="1">
    <location>
        <begin position="115"/>
        <end position="127"/>
    </location>
</feature>
<dbReference type="GeneID" id="34525918"/>
<feature type="transmembrane region" description="Helical" evidence="2">
    <location>
        <begin position="558"/>
        <end position="577"/>
    </location>
</feature>
<dbReference type="GO" id="GO:0005783">
    <property type="term" value="C:endoplasmic reticulum"/>
    <property type="evidence" value="ECO:0007669"/>
    <property type="project" value="InterPro"/>
</dbReference>
<reference evidence="4" key="2">
    <citation type="submission" date="2012-08" db="EMBL/GenBank/DDBJ databases">
        <title>Genome sequence of Kazachstania naganishii.</title>
        <authorList>
            <person name="Gordon J.L."/>
            <person name="Armisen D."/>
            <person name="Proux-Wera E."/>
            <person name="OhEigeartaigh S.S."/>
            <person name="Byrne K.P."/>
            <person name="Wolfe K.H."/>
        </authorList>
    </citation>
    <scope>NUCLEOTIDE SEQUENCE [LARGE SCALE GENOMIC DNA]</scope>
    <source>
        <strain evidence="4">ATCC MYA-139 / BCRC 22969 / CBS 8797 / CCRC 22969 / KCTC 17520 / NBRC 10181 / NCYC 3082</strain>
    </source>
</reference>
<dbReference type="eggNOG" id="ENOG502RZP4">
    <property type="taxonomic scope" value="Eukaryota"/>
</dbReference>
<dbReference type="OrthoDB" id="4067614at2759"/>
<accession>J7S667</accession>
<evidence type="ECO:0000313" key="4">
    <source>
        <dbReference type="Proteomes" id="UP000006310"/>
    </source>
</evidence>
<evidence type="ECO:0000256" key="1">
    <source>
        <dbReference type="SAM" id="MobiDB-lite"/>
    </source>
</evidence>
<dbReference type="EMBL" id="HE978317">
    <property type="protein sequence ID" value="CCK70229.1"/>
    <property type="molecule type" value="Genomic_DNA"/>
</dbReference>
<keyword evidence="2" id="KW-0812">Transmembrane</keyword>
<keyword evidence="2" id="KW-1133">Transmembrane helix</keyword>
<keyword evidence="4" id="KW-1185">Reference proteome</keyword>
<dbReference type="HOGENOM" id="CLU_035740_0_0_1"/>
<feature type="compositionally biased region" description="Basic residues" evidence="1">
    <location>
        <begin position="136"/>
        <end position="145"/>
    </location>
</feature>
<dbReference type="Proteomes" id="UP000006310">
    <property type="component" value="Chromosome 4"/>
</dbReference>
<reference evidence="3 4" key="1">
    <citation type="journal article" date="2011" name="Proc. Natl. Acad. Sci. U.S.A.">
        <title>Evolutionary erosion of yeast sex chromosomes by mating-type switching accidents.</title>
        <authorList>
            <person name="Gordon J.L."/>
            <person name="Armisen D."/>
            <person name="Proux-Wera E."/>
            <person name="Oheigeartaigh S.S."/>
            <person name="Byrne K.P."/>
            <person name="Wolfe K.H."/>
        </authorList>
    </citation>
    <scope>NUCLEOTIDE SEQUENCE [LARGE SCALE GENOMIC DNA]</scope>
    <source>
        <strain evidence="4">ATCC MYA-139 / BCRC 22969 / CBS 8797 / CCRC 22969 / KCTC 17520 / NBRC 10181 / NCYC 3082</strain>
    </source>
</reference>
<dbReference type="Pfam" id="PF13694">
    <property type="entry name" value="Hph"/>
    <property type="match status" value="1"/>
</dbReference>
<evidence type="ECO:0000313" key="3">
    <source>
        <dbReference type="EMBL" id="CCK70229.1"/>
    </source>
</evidence>
<feature type="region of interest" description="Disordered" evidence="1">
    <location>
        <begin position="18"/>
        <end position="43"/>
    </location>
</feature>
<feature type="compositionally biased region" description="Polar residues" evidence="1">
    <location>
        <begin position="155"/>
        <end position="165"/>
    </location>
</feature>
<evidence type="ECO:0000256" key="2">
    <source>
        <dbReference type="SAM" id="Phobius"/>
    </source>
</evidence>
<dbReference type="AlphaFoldDB" id="J7S667"/>
<feature type="region of interest" description="Disordered" evidence="1">
    <location>
        <begin position="113"/>
        <end position="262"/>
    </location>
</feature>
<proteinExistence type="predicted"/>
<name>J7S667_HUIN7</name>
<feature type="compositionally biased region" description="Low complexity" evidence="1">
    <location>
        <begin position="174"/>
        <end position="187"/>
    </location>
</feature>
<dbReference type="KEGG" id="kng:KNAG_0D04900"/>
<dbReference type="RefSeq" id="XP_022464475.1">
    <property type="nucleotide sequence ID" value="XM_022607928.1"/>
</dbReference>
<organism evidence="3 4">
    <name type="scientific">Huiozyma naganishii (strain ATCC MYA-139 / BCRC 22969 / CBS 8797 / KCTC 17520 / NBRC 10181 / NCYC 3082 / Yp74L-3)</name>
    <name type="common">Yeast</name>
    <name type="synonym">Kazachstania naganishii</name>
    <dbReference type="NCBI Taxonomy" id="1071383"/>
    <lineage>
        <taxon>Eukaryota</taxon>
        <taxon>Fungi</taxon>
        <taxon>Dikarya</taxon>
        <taxon>Ascomycota</taxon>
        <taxon>Saccharomycotina</taxon>
        <taxon>Saccharomycetes</taxon>
        <taxon>Saccharomycetales</taxon>
        <taxon>Saccharomycetaceae</taxon>
        <taxon>Huiozyma</taxon>
    </lineage>
</organism>
<sequence>MDLLVKRMEDKRSMMGKYMQSGNAGTTGDGNCGLRKPARSKAEVPRIMVTKPKESKPLDFHFDSCIGNERFKKSQLQRKEKEEKDIIVGSTPKPHVRNIFTALLDQERKLERETQHRRKEHHRHRSITGHGQNGHTHAHMVGRPRSKSEPKDYTSAATGTFSNAMFTPKKETNTSDSCSCSSSNESDGAGAGAEEPVDGHDPTKEQVEKDKRSQTNTVGGGSANAKTNDIPNFIGITKMMEPRKRHRKHHHGGDETEENLFARDNKRLVNQFLKSMAPPSSSQLQKQGLSYLGDVPSLSLQAAALDDDSNSSSQRSLQSLLYHDLEESPDHTNSSSFLASRYSSSFYSNDISSEESSASESASDESSTSSRSSFSEGFTTHGATFSSKTSASSGGHILHNKHLGKTNTNALQISDPEYLQKHVTLLLTRFDLLMKDILKGTLLKRETLQRICSRLIPCTKDLKVLRKQVLTLHDEIASDKLLKLRGDFDELDPQSFIAHLRCTVSHNATQLKNLEERMECCQQLLVKQKDEMKKIESMMYLEKTLLETEQSEGVFHRYRYLLFDITTLAVVVALLFLGRKLVLSWN</sequence>
<keyword evidence="2" id="KW-0472">Membrane</keyword>
<gene>
    <name evidence="3" type="primary">KNAG0D04900</name>
    <name evidence="3" type="ordered locus">KNAG_0D04900</name>
</gene>
<feature type="region of interest" description="Disordered" evidence="1">
    <location>
        <begin position="354"/>
        <end position="376"/>
    </location>
</feature>
<dbReference type="InterPro" id="IPR025752">
    <property type="entry name" value="HPH_family"/>
</dbReference>
<protein>
    <submittedName>
        <fullName evidence="3">Uncharacterized protein</fullName>
    </submittedName>
</protein>